<dbReference type="Gene3D" id="3.40.50.150">
    <property type="entry name" value="Vaccinia Virus protein VP39"/>
    <property type="match status" value="1"/>
</dbReference>
<dbReference type="PANTHER" id="PTHR43712">
    <property type="entry name" value="PUTATIVE (AFU_ORTHOLOGUE AFUA_4G14580)-RELATED"/>
    <property type="match status" value="1"/>
</dbReference>
<dbReference type="InParanoid" id="A0A0C3HF77"/>
<sequence>MSPELSNGVPKTKLPLEELSRTISKNANIVSQYLEENHLPQPSLNSDGPSVVIPSGSPQIIQQARQSLITQSLELLQLAIGPSEFLPNLATGFQYISCLHWLCQYKIFFLVPLDNAISYADVAAAAHIPEQRLKSVIRMAMTNTLFREQPDGQSICHSATSALLARDDNAYAYATYMCAKSAPMALQMAAAHQRWGAESMLTYETAYNIAFNTDLPFFDHLGRDEAKMDEFAKYMRSVRSSEAVDLKHLVAGFPWQDIRDGGVVVDVGGSTGTSAIELAKAFPHLSFVVQDLDANAESGRKAALSLPGEVSSRITFQGHDFTQPQPVQGADVYLLRMILHDWPDDDAAEILKNIIIAMDRTKSKLLIMDTVLPKPGSVAVSVERIVRVRDLTMLQAFNSKERDLDDWQSLLALVSPDLQLNHVVQPFGSAMSVLEIVLGPATA</sequence>
<dbReference type="GO" id="GO:0032259">
    <property type="term" value="P:methylation"/>
    <property type="evidence" value="ECO:0007669"/>
    <property type="project" value="UniProtKB-KW"/>
</dbReference>
<dbReference type="PANTHER" id="PTHR43712:SF19">
    <property type="entry name" value="DUAL O-METHYLTRANSFERASE_FAD-DEPENDENT MONOOXYGENASE ELCB"/>
    <property type="match status" value="1"/>
</dbReference>
<evidence type="ECO:0000259" key="4">
    <source>
        <dbReference type="Pfam" id="PF00891"/>
    </source>
</evidence>
<dbReference type="Proteomes" id="UP000054321">
    <property type="component" value="Unassembled WGS sequence"/>
</dbReference>
<evidence type="ECO:0000313" key="5">
    <source>
        <dbReference type="EMBL" id="KIN06881.1"/>
    </source>
</evidence>
<reference evidence="5 6" key="1">
    <citation type="submission" date="2014-04" db="EMBL/GenBank/DDBJ databases">
        <authorList>
            <consortium name="DOE Joint Genome Institute"/>
            <person name="Kuo A."/>
            <person name="Martino E."/>
            <person name="Perotto S."/>
            <person name="Kohler A."/>
            <person name="Nagy L.G."/>
            <person name="Floudas D."/>
            <person name="Copeland A."/>
            <person name="Barry K.W."/>
            <person name="Cichocki N."/>
            <person name="Veneault-Fourrey C."/>
            <person name="LaButti K."/>
            <person name="Lindquist E.A."/>
            <person name="Lipzen A."/>
            <person name="Lundell T."/>
            <person name="Morin E."/>
            <person name="Murat C."/>
            <person name="Sun H."/>
            <person name="Tunlid A."/>
            <person name="Henrissat B."/>
            <person name="Grigoriev I.V."/>
            <person name="Hibbett D.S."/>
            <person name="Martin F."/>
            <person name="Nordberg H.P."/>
            <person name="Cantor M.N."/>
            <person name="Hua S.X."/>
        </authorList>
    </citation>
    <scope>NUCLEOTIDE SEQUENCE [LARGE SCALE GENOMIC DNA]</scope>
    <source>
        <strain evidence="5 6">Zn</strain>
    </source>
</reference>
<dbReference type="InterPro" id="IPR029063">
    <property type="entry name" value="SAM-dependent_MTases_sf"/>
</dbReference>
<dbReference type="OrthoDB" id="1606438at2759"/>
<name>A0A0C3HF77_OIDMZ</name>
<feature type="domain" description="O-methyltransferase C-terminal" evidence="4">
    <location>
        <begin position="203"/>
        <end position="411"/>
    </location>
</feature>
<dbReference type="HOGENOM" id="CLU_005533_1_4_1"/>
<evidence type="ECO:0000256" key="3">
    <source>
        <dbReference type="ARBA" id="ARBA00022691"/>
    </source>
</evidence>
<dbReference type="EMBL" id="KN832870">
    <property type="protein sequence ID" value="KIN06881.1"/>
    <property type="molecule type" value="Genomic_DNA"/>
</dbReference>
<accession>A0A0C3HF77</accession>
<dbReference type="InterPro" id="IPR001077">
    <property type="entry name" value="COMT_C"/>
</dbReference>
<dbReference type="InterPro" id="IPR036390">
    <property type="entry name" value="WH_DNA-bd_sf"/>
</dbReference>
<protein>
    <recommendedName>
        <fullName evidence="4">O-methyltransferase C-terminal domain-containing protein</fullName>
    </recommendedName>
</protein>
<keyword evidence="3" id="KW-0949">S-adenosyl-L-methionine</keyword>
<keyword evidence="1" id="KW-0489">Methyltransferase</keyword>
<keyword evidence="2" id="KW-0808">Transferase</keyword>
<gene>
    <name evidence="5" type="ORF">OIDMADRAFT_46805</name>
</gene>
<dbReference type="SUPFAM" id="SSF53335">
    <property type="entry name" value="S-adenosyl-L-methionine-dependent methyltransferases"/>
    <property type="match status" value="1"/>
</dbReference>
<dbReference type="AlphaFoldDB" id="A0A0C3HF77"/>
<evidence type="ECO:0000256" key="1">
    <source>
        <dbReference type="ARBA" id="ARBA00022603"/>
    </source>
</evidence>
<dbReference type="Gene3D" id="1.10.10.10">
    <property type="entry name" value="Winged helix-like DNA-binding domain superfamily/Winged helix DNA-binding domain"/>
    <property type="match status" value="1"/>
</dbReference>
<dbReference type="InterPro" id="IPR016461">
    <property type="entry name" value="COMT-like"/>
</dbReference>
<dbReference type="Pfam" id="PF00891">
    <property type="entry name" value="Methyltransf_2"/>
    <property type="match status" value="1"/>
</dbReference>
<dbReference type="InterPro" id="IPR036388">
    <property type="entry name" value="WH-like_DNA-bd_sf"/>
</dbReference>
<dbReference type="GO" id="GO:0008171">
    <property type="term" value="F:O-methyltransferase activity"/>
    <property type="evidence" value="ECO:0007669"/>
    <property type="project" value="InterPro"/>
</dbReference>
<evidence type="ECO:0000313" key="6">
    <source>
        <dbReference type="Proteomes" id="UP000054321"/>
    </source>
</evidence>
<organism evidence="5 6">
    <name type="scientific">Oidiodendron maius (strain Zn)</name>
    <dbReference type="NCBI Taxonomy" id="913774"/>
    <lineage>
        <taxon>Eukaryota</taxon>
        <taxon>Fungi</taxon>
        <taxon>Dikarya</taxon>
        <taxon>Ascomycota</taxon>
        <taxon>Pezizomycotina</taxon>
        <taxon>Leotiomycetes</taxon>
        <taxon>Leotiomycetes incertae sedis</taxon>
        <taxon>Myxotrichaceae</taxon>
        <taxon>Oidiodendron</taxon>
    </lineage>
</organism>
<dbReference type="SUPFAM" id="SSF46785">
    <property type="entry name" value="Winged helix' DNA-binding domain"/>
    <property type="match status" value="1"/>
</dbReference>
<evidence type="ECO:0000256" key="2">
    <source>
        <dbReference type="ARBA" id="ARBA00022679"/>
    </source>
</evidence>
<dbReference type="PROSITE" id="PS51683">
    <property type="entry name" value="SAM_OMT_II"/>
    <property type="match status" value="1"/>
</dbReference>
<reference evidence="6" key="2">
    <citation type="submission" date="2015-01" db="EMBL/GenBank/DDBJ databases">
        <title>Evolutionary Origins and Diversification of the Mycorrhizal Mutualists.</title>
        <authorList>
            <consortium name="DOE Joint Genome Institute"/>
            <consortium name="Mycorrhizal Genomics Consortium"/>
            <person name="Kohler A."/>
            <person name="Kuo A."/>
            <person name="Nagy L.G."/>
            <person name="Floudas D."/>
            <person name="Copeland A."/>
            <person name="Barry K.W."/>
            <person name="Cichocki N."/>
            <person name="Veneault-Fourrey C."/>
            <person name="LaButti K."/>
            <person name="Lindquist E.A."/>
            <person name="Lipzen A."/>
            <person name="Lundell T."/>
            <person name="Morin E."/>
            <person name="Murat C."/>
            <person name="Riley R."/>
            <person name="Ohm R."/>
            <person name="Sun H."/>
            <person name="Tunlid A."/>
            <person name="Henrissat B."/>
            <person name="Grigoriev I.V."/>
            <person name="Hibbett D.S."/>
            <person name="Martin F."/>
        </authorList>
    </citation>
    <scope>NUCLEOTIDE SEQUENCE [LARGE SCALE GENOMIC DNA]</scope>
    <source>
        <strain evidence="6">Zn</strain>
    </source>
</reference>
<proteinExistence type="predicted"/>
<keyword evidence="6" id="KW-1185">Reference proteome</keyword>
<dbReference type="STRING" id="913774.A0A0C3HF77"/>